<dbReference type="GO" id="GO:0016831">
    <property type="term" value="F:carboxy-lyase activity"/>
    <property type="evidence" value="ECO:0007669"/>
    <property type="project" value="InterPro"/>
</dbReference>
<dbReference type="AlphaFoldDB" id="A0A4R5V0U1"/>
<organism evidence="3 4">
    <name type="scientific">Algoriphagus formosus</name>
    <dbReference type="NCBI Taxonomy" id="2007308"/>
    <lineage>
        <taxon>Bacteria</taxon>
        <taxon>Pseudomonadati</taxon>
        <taxon>Bacteroidota</taxon>
        <taxon>Cytophagia</taxon>
        <taxon>Cytophagales</taxon>
        <taxon>Cyclobacteriaceae</taxon>
        <taxon>Algoriphagus</taxon>
    </lineage>
</organism>
<name>A0A4R5V0U1_9BACT</name>
<dbReference type="GO" id="GO:0016787">
    <property type="term" value="F:hydrolase activity"/>
    <property type="evidence" value="ECO:0007669"/>
    <property type="project" value="UniProtKB-KW"/>
</dbReference>
<keyword evidence="1" id="KW-0456">Lyase</keyword>
<evidence type="ECO:0000313" key="4">
    <source>
        <dbReference type="Proteomes" id="UP000295438"/>
    </source>
</evidence>
<dbReference type="InterPro" id="IPR006680">
    <property type="entry name" value="Amidohydro-rel"/>
</dbReference>
<gene>
    <name evidence="3" type="ORF">E1898_07605</name>
</gene>
<protein>
    <submittedName>
        <fullName evidence="3">Amidohydrolase</fullName>
    </submittedName>
</protein>
<reference evidence="3 4" key="1">
    <citation type="submission" date="2019-03" db="EMBL/GenBank/DDBJ databases">
        <title>Algoriphagus aquimaris sp. nov., isolated form marine sediment in Pohang, Korea.</title>
        <authorList>
            <person name="Kim J."/>
            <person name="Yoon S.-H."/>
            <person name="Lee S.-S."/>
        </authorList>
    </citation>
    <scope>NUCLEOTIDE SEQUENCE [LARGE SCALE GENOMIC DNA]</scope>
    <source>
        <strain evidence="3 4">F21</strain>
    </source>
</reference>
<keyword evidence="4" id="KW-1185">Reference proteome</keyword>
<evidence type="ECO:0000259" key="2">
    <source>
        <dbReference type="Pfam" id="PF04909"/>
    </source>
</evidence>
<dbReference type="SUPFAM" id="SSF51556">
    <property type="entry name" value="Metallo-dependent hydrolases"/>
    <property type="match status" value="1"/>
</dbReference>
<dbReference type="InterPro" id="IPR032465">
    <property type="entry name" value="ACMSD"/>
</dbReference>
<evidence type="ECO:0000313" key="3">
    <source>
        <dbReference type="EMBL" id="TDK45353.1"/>
    </source>
</evidence>
<comment type="caution">
    <text evidence="3">The sequence shown here is derived from an EMBL/GenBank/DDBJ whole genome shotgun (WGS) entry which is preliminary data.</text>
</comment>
<dbReference type="GO" id="GO:0019748">
    <property type="term" value="P:secondary metabolic process"/>
    <property type="evidence" value="ECO:0007669"/>
    <property type="project" value="TreeGrafter"/>
</dbReference>
<feature type="domain" description="Amidohydrolase-related" evidence="2">
    <location>
        <begin position="142"/>
        <end position="307"/>
    </location>
</feature>
<keyword evidence="3" id="KW-0378">Hydrolase</keyword>
<dbReference type="Pfam" id="PF04909">
    <property type="entry name" value="Amidohydro_2"/>
    <property type="match status" value="1"/>
</dbReference>
<dbReference type="GO" id="GO:0005737">
    <property type="term" value="C:cytoplasm"/>
    <property type="evidence" value="ECO:0007669"/>
    <property type="project" value="TreeGrafter"/>
</dbReference>
<dbReference type="PANTHER" id="PTHR21240">
    <property type="entry name" value="2-AMINO-3-CARBOXYLMUCONATE-6-SEMIALDEHYDE DECARBOXYLASE"/>
    <property type="match status" value="1"/>
</dbReference>
<accession>A0A4R5V0U1</accession>
<dbReference type="PANTHER" id="PTHR21240:SF28">
    <property type="entry name" value="ISO-OROTATE DECARBOXYLASE (EUROFUNG)"/>
    <property type="match status" value="1"/>
</dbReference>
<evidence type="ECO:0000256" key="1">
    <source>
        <dbReference type="ARBA" id="ARBA00023239"/>
    </source>
</evidence>
<dbReference type="Proteomes" id="UP000295438">
    <property type="component" value="Unassembled WGS sequence"/>
</dbReference>
<proteinExistence type="predicted"/>
<sequence>MNHKPMKRTFILIFLVGISFQEAFSQRKIIDMHIHSYTESDFGVREPSATDHYGVKGSANAEEHLLETFAAMERFNIVKAAVSGNPESVKNWKERDKDNRVIRGILSFLPDDYGIDIVKFEEMIQAGEIEIFGELGPYYSGTTLSDSIWQPYLEICEKYDIPVAVHTGGGDPGGTYSWSPKARLALGDPYLIEDVLVKYPKLRVYLMHAGGEDWPEHAIRLMAYYPQLYTDIAVLLWVEPNTQRYVTDFLRNIKHAGYLDRVMFGSDQMIWPYAIEKSIEFLESLDFLTEEDKEGIFYGNAARFLKLEEQ</sequence>
<dbReference type="InterPro" id="IPR032466">
    <property type="entry name" value="Metal_Hydrolase"/>
</dbReference>
<dbReference type="Gene3D" id="3.20.20.140">
    <property type="entry name" value="Metal-dependent hydrolases"/>
    <property type="match status" value="1"/>
</dbReference>
<dbReference type="EMBL" id="SMUW01000032">
    <property type="protein sequence ID" value="TDK45353.1"/>
    <property type="molecule type" value="Genomic_DNA"/>
</dbReference>